<accession>D7WD38</accession>
<dbReference type="AlphaFoldDB" id="D7WD38"/>
<protein>
    <submittedName>
        <fullName evidence="1">Uncharacterized protein</fullName>
    </submittedName>
</protein>
<proteinExistence type="predicted"/>
<dbReference type="HOGENOM" id="CLU_2354990_0_0_11"/>
<evidence type="ECO:0000313" key="2">
    <source>
        <dbReference type="Proteomes" id="UP000004208"/>
    </source>
</evidence>
<name>D7WD38_9CORY</name>
<organism evidence="1 2">
    <name type="scientific">Corynebacterium genitalium ATCC 33030</name>
    <dbReference type="NCBI Taxonomy" id="585529"/>
    <lineage>
        <taxon>Bacteria</taxon>
        <taxon>Bacillati</taxon>
        <taxon>Actinomycetota</taxon>
        <taxon>Actinomycetes</taxon>
        <taxon>Mycobacteriales</taxon>
        <taxon>Corynebacteriaceae</taxon>
        <taxon>Corynebacterium</taxon>
    </lineage>
</organism>
<sequence>MVLFLLRGALVLPHDLSVAPDSLHQANISGGAPYGFELPAPTVEGTFVNEDAHAEPIHEPFVDYLNRVFRSGGFPGQRVSAPDGFREKFSAGLMRL</sequence>
<keyword evidence="2" id="KW-1185">Reference proteome</keyword>
<comment type="caution">
    <text evidence="1">The sequence shown here is derived from an EMBL/GenBank/DDBJ whole genome shotgun (WGS) entry which is preliminary data.</text>
</comment>
<evidence type="ECO:0000313" key="1">
    <source>
        <dbReference type="EMBL" id="EFK54069.1"/>
    </source>
</evidence>
<reference evidence="1" key="1">
    <citation type="submission" date="2010-06" db="EMBL/GenBank/DDBJ databases">
        <authorList>
            <person name="Muzny D."/>
            <person name="Qin X."/>
            <person name="Buhay C."/>
            <person name="Dugan-Rocha S."/>
            <person name="Ding Y."/>
            <person name="Chen G."/>
            <person name="Hawes A."/>
            <person name="Holder M."/>
            <person name="Jhangiani S."/>
            <person name="Johnson A."/>
            <person name="Khan Z."/>
            <person name="Li Z."/>
            <person name="Liu W."/>
            <person name="Liu X."/>
            <person name="Perez L."/>
            <person name="Shen H."/>
            <person name="Wang Q."/>
            <person name="Watt J."/>
            <person name="Xi L."/>
            <person name="Xin Y."/>
            <person name="Zhou J."/>
            <person name="Deng J."/>
            <person name="Jiang H."/>
            <person name="Liu Y."/>
            <person name="Qu J."/>
            <person name="Song X.-Z."/>
            <person name="Zhang L."/>
            <person name="Villasana D."/>
            <person name="Johnson A."/>
            <person name="Liu J."/>
            <person name="Liyanage D."/>
            <person name="Lorensuhewa L."/>
            <person name="Robinson T."/>
            <person name="Song A."/>
            <person name="Song B.-B."/>
            <person name="Dinh H."/>
            <person name="Thornton R."/>
            <person name="Coyle M."/>
            <person name="Francisco L."/>
            <person name="Jackson L."/>
            <person name="Javaid M."/>
            <person name="Korchina V."/>
            <person name="Kovar C."/>
            <person name="Mata R."/>
            <person name="Mathew T."/>
            <person name="Ngo R."/>
            <person name="Nguyen L."/>
            <person name="Nguyen N."/>
            <person name="Okwuonu G."/>
            <person name="Ongeri F."/>
            <person name="Pham C."/>
            <person name="Simmons D."/>
            <person name="Wilczek-Boney K."/>
            <person name="Hale W."/>
            <person name="Jakkamsetti A."/>
            <person name="Pham P."/>
            <person name="Ruth R."/>
            <person name="San Lucas F."/>
            <person name="Warren J."/>
            <person name="Zhang J."/>
            <person name="Zhao Z."/>
            <person name="Zhou C."/>
            <person name="Zhu D."/>
            <person name="Lee S."/>
            <person name="Bess C."/>
            <person name="Blankenburg K."/>
            <person name="Forbes L."/>
            <person name="Fu Q."/>
            <person name="Gubbala S."/>
            <person name="Hirani K."/>
            <person name="Jayaseelan J.C."/>
            <person name="Lara F."/>
            <person name="Munidasa M."/>
            <person name="Palculict T."/>
            <person name="Patil S."/>
            <person name="Pu L.-L."/>
            <person name="Saada N."/>
            <person name="Tang L."/>
            <person name="Weissenberger G."/>
            <person name="Zhu Y."/>
            <person name="Hemphill L."/>
            <person name="Shang Y."/>
            <person name="Youmans B."/>
            <person name="Ayvaz T."/>
            <person name="Ross M."/>
            <person name="Santibanez J."/>
            <person name="Aqrawi P."/>
            <person name="Gross S."/>
            <person name="Joshi V."/>
            <person name="Fowler G."/>
            <person name="Nazareth L."/>
            <person name="Reid J."/>
            <person name="Worley K."/>
            <person name="Petrosino J."/>
            <person name="Highlander S."/>
            <person name="Gibbs R."/>
        </authorList>
    </citation>
    <scope>NUCLEOTIDE SEQUENCE [LARGE SCALE GENOMIC DNA]</scope>
    <source>
        <strain evidence="1">ATCC 33030</strain>
    </source>
</reference>
<gene>
    <name evidence="1" type="ORF">HMPREF0291_11726</name>
</gene>
<dbReference type="eggNOG" id="ENOG5032WVF">
    <property type="taxonomic scope" value="Bacteria"/>
</dbReference>
<dbReference type="EMBL" id="ACLJ02000003">
    <property type="protein sequence ID" value="EFK54069.1"/>
    <property type="molecule type" value="Genomic_DNA"/>
</dbReference>
<dbReference type="Proteomes" id="UP000004208">
    <property type="component" value="Unassembled WGS sequence"/>
</dbReference>